<evidence type="ECO:0000313" key="2">
    <source>
        <dbReference type="EMBL" id="USR90100.1"/>
    </source>
</evidence>
<dbReference type="Proteomes" id="UP001056708">
    <property type="component" value="Chromosome"/>
</dbReference>
<organism evidence="2 3">
    <name type="scientific">Phormidium yuhuli AB48</name>
    <dbReference type="NCBI Taxonomy" id="2940671"/>
    <lineage>
        <taxon>Bacteria</taxon>
        <taxon>Bacillati</taxon>
        <taxon>Cyanobacteriota</taxon>
        <taxon>Cyanophyceae</taxon>
        <taxon>Oscillatoriophycideae</taxon>
        <taxon>Oscillatoriales</taxon>
        <taxon>Oscillatoriaceae</taxon>
        <taxon>Phormidium</taxon>
        <taxon>Phormidium yuhuli</taxon>
    </lineage>
</organism>
<dbReference type="Pfam" id="PF14218">
    <property type="entry name" value="COP23"/>
    <property type="match status" value="1"/>
</dbReference>
<name>A0ABY5AMQ7_9CYAN</name>
<keyword evidence="3" id="KW-1185">Reference proteome</keyword>
<dbReference type="EMBL" id="CP098611">
    <property type="protein sequence ID" value="USR90100.1"/>
    <property type="molecule type" value="Genomic_DNA"/>
</dbReference>
<evidence type="ECO:0000256" key="1">
    <source>
        <dbReference type="SAM" id="SignalP"/>
    </source>
</evidence>
<proteinExistence type="predicted"/>
<sequence length="173" mass="18437">MKAKSFATLVSAASITLGGLLVSQFPSQAQTSNRFSCGTSNGMPATVAHTSNGSQVPVIVWESNYFEASGYSPQVRCQMVSERFEAYYRDGSLNRLQGGYMNGMPVVCTSGNGGSCGNLLFTLKLGTDPSQALADLTNVRNRASSAMYESVNGGLSIDLEMLIREAEPADYSF</sequence>
<protein>
    <submittedName>
        <fullName evidence="2">COP23 domain-containing protein</fullName>
    </submittedName>
</protein>
<reference evidence="2" key="1">
    <citation type="submission" date="2022-06" db="EMBL/GenBank/DDBJ databases">
        <title>Genome sequence of Phormidium yuhuli AB48 isolated from an industrial photobioreactor environment.</title>
        <authorList>
            <person name="Qiu Y."/>
            <person name="Noonan A.J.C."/>
            <person name="Dofher K."/>
            <person name="Koch M."/>
            <person name="Kieft B."/>
            <person name="Lin X."/>
            <person name="Ziels R.M."/>
            <person name="Hallam S.J."/>
        </authorList>
    </citation>
    <scope>NUCLEOTIDE SEQUENCE</scope>
    <source>
        <strain evidence="2">AB48</strain>
    </source>
</reference>
<evidence type="ECO:0000313" key="3">
    <source>
        <dbReference type="Proteomes" id="UP001056708"/>
    </source>
</evidence>
<gene>
    <name evidence="2" type="ORF">NEA10_14765</name>
</gene>
<dbReference type="InterPro" id="IPR025478">
    <property type="entry name" value="COP23"/>
</dbReference>
<keyword evidence="1" id="KW-0732">Signal</keyword>
<accession>A0ABY5AMQ7</accession>
<feature type="signal peptide" evidence="1">
    <location>
        <begin position="1"/>
        <end position="29"/>
    </location>
</feature>
<dbReference type="RefSeq" id="WP_252661819.1">
    <property type="nucleotide sequence ID" value="NZ_CP098611.1"/>
</dbReference>
<feature type="chain" id="PRO_5047233464" evidence="1">
    <location>
        <begin position="30"/>
        <end position="173"/>
    </location>
</feature>